<reference evidence="2 3" key="1">
    <citation type="submission" date="2020-10" db="EMBL/GenBank/DDBJ databases">
        <title>Plant Genome Project.</title>
        <authorList>
            <person name="Zhang R.-G."/>
        </authorList>
    </citation>
    <scope>NUCLEOTIDE SEQUENCE [LARGE SCALE GENOMIC DNA]</scope>
    <source>
        <strain evidence="2">FAFU-HL-1</strain>
        <tissue evidence="2">Leaf</tissue>
    </source>
</reference>
<dbReference type="InterPro" id="IPR037064">
    <property type="entry name" value="Formiminotransferase_N_sf"/>
</dbReference>
<evidence type="ECO:0000313" key="2">
    <source>
        <dbReference type="EMBL" id="KAF9670855.1"/>
    </source>
</evidence>
<dbReference type="InterPro" id="IPR037070">
    <property type="entry name" value="Formiminotransferase_C_sf"/>
</dbReference>
<sequence>MNSQSQINTNEDIFDSSLNLEETHFKEGYNEGYSQGLMSGKEEAEQTGLKMGFEIGEELGFYRGCVDVWNSAIRVEPTQFSTRLKETIKKMEELIEKYPILDPEDERVNEIMDSLRLKFRVIRAGLGVKLEYDGNRVALESIERAAKLFPEAPIVNKFEDVTYNRVGYTLVSSLAPKPSLDSCALKGAVLSMIKAALETIDFGSHCGSHPRLGVVDHICFHPLAHSSLDQAAGIAKSLAVDVGSSLEVPTFLYGAANVEGRTLDSIRRELGYFKPNSGNHWAGGPKSESLPLKPDEGPARVNQAKGVLVIGATRWVDNYNVPVFSTDIAAVRRIAKRVSGRGGGLPSVQAMALAHGDDVIEVACNLVEPSNVGGEMVQQEVERLAKDEGLKMRRALLPDTNLSLRYKALDEFHLLVARAHIQVHFAGAESMKISYKQSHVILKNKKTANESMLICCMLFISEARNCAALDLIERAARIDPESVIVNKFEDQVYNRIRFTIVSYVVVDSTGSPIYSPLHQTVLAIVEAAYGAINLELHSGAHPRLGVVDDIAFHPLAEASLDEAAWLAKAVAADIGSRFQVPVFLYAAAHPTGRAPDTIRRELGYYRPNFMGSHWAGWNIPEILPENPDHGPSHVSRTRGVTLIGARSWVTFYNIPIMCTDVSTARRIARMVSARGGGLPTVQSLALFHGDDSTEIACMLLEPNRIGADRVQAQVEMLAAQEGLDVEKGYFTDFSPEMIVQKYMNLISSRRD</sequence>
<dbReference type="GO" id="GO:0005542">
    <property type="term" value="F:folic acid binding"/>
    <property type="evidence" value="ECO:0007669"/>
    <property type="project" value="InterPro"/>
</dbReference>
<evidence type="ECO:0000259" key="1">
    <source>
        <dbReference type="SMART" id="SM01222"/>
    </source>
</evidence>
<dbReference type="InterPro" id="IPR012886">
    <property type="entry name" value="Formiminotransferase_N"/>
</dbReference>
<dbReference type="Pfam" id="PF07837">
    <property type="entry name" value="FTCD_N"/>
    <property type="match status" value="2"/>
</dbReference>
<dbReference type="InterPro" id="IPR051623">
    <property type="entry name" value="FTCD"/>
</dbReference>
<accession>A0A835JPQ7</accession>
<keyword evidence="3" id="KW-1185">Reference proteome</keyword>
<dbReference type="PANTHER" id="PTHR12234">
    <property type="entry name" value="FORMIMINOTRANSFERASE-CYCLODEAMINASE"/>
    <property type="match status" value="1"/>
</dbReference>
<name>A0A835JPQ7_9ROSI</name>
<proteinExistence type="predicted"/>
<dbReference type="SUPFAM" id="SSF55116">
    <property type="entry name" value="Formiminotransferase domain of formiminotransferase-cyclodeaminase"/>
    <property type="match status" value="2"/>
</dbReference>
<dbReference type="PANTHER" id="PTHR12234:SF5">
    <property type="entry name" value="PUTATIVE, EXPRESSED-RELATED"/>
    <property type="match status" value="1"/>
</dbReference>
<dbReference type="Gene3D" id="3.30.70.670">
    <property type="entry name" value="Formiminotransferase, C-terminal subdomain"/>
    <property type="match status" value="2"/>
</dbReference>
<dbReference type="AlphaFoldDB" id="A0A835JPQ7"/>
<organism evidence="2 3">
    <name type="scientific">Salix dunnii</name>
    <dbReference type="NCBI Taxonomy" id="1413687"/>
    <lineage>
        <taxon>Eukaryota</taxon>
        <taxon>Viridiplantae</taxon>
        <taxon>Streptophyta</taxon>
        <taxon>Embryophyta</taxon>
        <taxon>Tracheophyta</taxon>
        <taxon>Spermatophyta</taxon>
        <taxon>Magnoliopsida</taxon>
        <taxon>eudicotyledons</taxon>
        <taxon>Gunneridae</taxon>
        <taxon>Pentapetalae</taxon>
        <taxon>rosids</taxon>
        <taxon>fabids</taxon>
        <taxon>Malpighiales</taxon>
        <taxon>Salicaceae</taxon>
        <taxon>Saliceae</taxon>
        <taxon>Salix</taxon>
    </lineage>
</organism>
<dbReference type="InterPro" id="IPR022384">
    <property type="entry name" value="FormiminoTrfase_cat_dom_sf"/>
</dbReference>
<feature type="domain" description="Formiminotransferase N-terminal subdomain" evidence="1">
    <location>
        <begin position="129"/>
        <end position="314"/>
    </location>
</feature>
<dbReference type="EMBL" id="JADGMS010000013">
    <property type="protein sequence ID" value="KAF9670855.1"/>
    <property type="molecule type" value="Genomic_DNA"/>
</dbReference>
<dbReference type="Proteomes" id="UP000657918">
    <property type="component" value="Unassembled WGS sequence"/>
</dbReference>
<gene>
    <name evidence="2" type="ORF">SADUNF_Sadunf13G0112400</name>
</gene>
<dbReference type="SMART" id="SM01222">
    <property type="entry name" value="FTCD_N"/>
    <property type="match status" value="2"/>
</dbReference>
<feature type="domain" description="Formiminotransferase N-terminal subdomain" evidence="1">
    <location>
        <begin position="452"/>
        <end position="647"/>
    </location>
</feature>
<comment type="caution">
    <text evidence="2">The sequence shown here is derived from an EMBL/GenBank/DDBJ whole genome shotgun (WGS) entry which is preliminary data.</text>
</comment>
<dbReference type="OrthoDB" id="48036at2759"/>
<dbReference type="GO" id="GO:0016740">
    <property type="term" value="F:transferase activity"/>
    <property type="evidence" value="ECO:0007669"/>
    <property type="project" value="InterPro"/>
</dbReference>
<protein>
    <recommendedName>
        <fullName evidence="1">Formiminotransferase N-terminal subdomain domain-containing protein</fullName>
    </recommendedName>
</protein>
<dbReference type="Gene3D" id="3.30.990.10">
    <property type="entry name" value="Formiminotransferase, N-terminal subdomain"/>
    <property type="match status" value="2"/>
</dbReference>
<evidence type="ECO:0000313" key="3">
    <source>
        <dbReference type="Proteomes" id="UP000657918"/>
    </source>
</evidence>